<comment type="caution">
    <text evidence="1">The sequence shown here is derived from an EMBL/GenBank/DDBJ whole genome shotgun (WGS) entry which is preliminary data.</text>
</comment>
<protein>
    <submittedName>
        <fullName evidence="1">Uncharacterized protein</fullName>
    </submittedName>
</protein>
<name>A0AAD9IG38_PROWI</name>
<dbReference type="AlphaFoldDB" id="A0AAD9IG38"/>
<proteinExistence type="predicted"/>
<organism evidence="1 2">
    <name type="scientific">Prototheca wickerhamii</name>
    <dbReference type="NCBI Taxonomy" id="3111"/>
    <lineage>
        <taxon>Eukaryota</taxon>
        <taxon>Viridiplantae</taxon>
        <taxon>Chlorophyta</taxon>
        <taxon>core chlorophytes</taxon>
        <taxon>Trebouxiophyceae</taxon>
        <taxon>Chlorellales</taxon>
        <taxon>Chlorellaceae</taxon>
        <taxon>Prototheca</taxon>
    </lineage>
</organism>
<sequence length="507" mass="55292">MAMIRDLLKGMTERRDALSELTSAMELHAEWRLRQDEQDAVVREQQVAQRNAREEEQLVAALDLGSARAGSEEEPGPSCRCLTPWAALPDRESAAALPDPWRAARAALAPLLPAGLLDQATPRPDQWLLQSWASGARTDERAEALVEGSLDVLTRPSSTTGEQAWAYRCLCQLAGGRPDPELCLVLGRGLGRAAQELRCDRRHLAACLRQRAADVGYAEQAAAGMAGEQQDLRLGPGQLACVKMVLSLATMLVRTALREPAAAGAPDQDGEEHRLFWATLALQLSRDPEAPRLLRHLHKLFASLLASWDERGWAAAREQLVGRLKALPPAQSLALLRGLLRPALADAQAADRNRLEERRRQLRVRVAALAMGRVAPPFRWPSGAASSLAESISSAAEALTQQTWFGAPEDLVGRAVSGDGPLLDAQAYGMAALERLLMLADAALWPDAMNGHVSAPTLRRWLRFLVAVQRGIRCMVPEDQAVKVLATHFELEYRQLAAGRGLCLEDT</sequence>
<dbReference type="Proteomes" id="UP001255856">
    <property type="component" value="Unassembled WGS sequence"/>
</dbReference>
<gene>
    <name evidence="1" type="ORF">QBZ16_004463</name>
</gene>
<accession>A0AAD9IG38</accession>
<reference evidence="1" key="1">
    <citation type="submission" date="2021-01" db="EMBL/GenBank/DDBJ databases">
        <authorList>
            <person name="Eckstrom K.M.E."/>
        </authorList>
    </citation>
    <scope>NUCLEOTIDE SEQUENCE</scope>
    <source>
        <strain evidence="1">UVCC 0001</strain>
    </source>
</reference>
<evidence type="ECO:0000313" key="2">
    <source>
        <dbReference type="Proteomes" id="UP001255856"/>
    </source>
</evidence>
<evidence type="ECO:0000313" key="1">
    <source>
        <dbReference type="EMBL" id="KAK2077618.1"/>
    </source>
</evidence>
<dbReference type="EMBL" id="JASFZW010000006">
    <property type="protein sequence ID" value="KAK2077618.1"/>
    <property type="molecule type" value="Genomic_DNA"/>
</dbReference>
<keyword evidence="2" id="KW-1185">Reference proteome</keyword>